<dbReference type="Pfam" id="PF12833">
    <property type="entry name" value="HTH_18"/>
    <property type="match status" value="1"/>
</dbReference>
<dbReference type="CDD" id="cd06124">
    <property type="entry name" value="cupin_NimR-like_N"/>
    <property type="match status" value="1"/>
</dbReference>
<dbReference type="RefSeq" id="WP_129970765.1">
    <property type="nucleotide sequence ID" value="NZ_JACCEW010000006.1"/>
</dbReference>
<dbReference type="PANTHER" id="PTHR11019:SF159">
    <property type="entry name" value="TRANSCRIPTIONAL REGULATOR-RELATED"/>
    <property type="match status" value="1"/>
</dbReference>
<evidence type="ECO:0000256" key="1">
    <source>
        <dbReference type="ARBA" id="ARBA00022491"/>
    </source>
</evidence>
<dbReference type="FunFam" id="1.10.10.60:FF:000132">
    <property type="entry name" value="AraC family transcriptional regulator"/>
    <property type="match status" value="1"/>
</dbReference>
<dbReference type="Proteomes" id="UP000580517">
    <property type="component" value="Unassembled WGS sequence"/>
</dbReference>
<keyword evidence="7" id="KW-1185">Reference proteome</keyword>
<evidence type="ECO:0000313" key="7">
    <source>
        <dbReference type="Proteomes" id="UP000580517"/>
    </source>
</evidence>
<evidence type="ECO:0000256" key="2">
    <source>
        <dbReference type="ARBA" id="ARBA00023015"/>
    </source>
</evidence>
<dbReference type="SUPFAM" id="SSF51182">
    <property type="entry name" value="RmlC-like cupins"/>
    <property type="match status" value="1"/>
</dbReference>
<gene>
    <name evidence="6" type="ORF">H0A68_17230</name>
</gene>
<keyword evidence="1" id="KW-0678">Repressor</keyword>
<dbReference type="InterPro" id="IPR009057">
    <property type="entry name" value="Homeodomain-like_sf"/>
</dbReference>
<dbReference type="Gene3D" id="2.60.120.10">
    <property type="entry name" value="Jelly Rolls"/>
    <property type="match status" value="1"/>
</dbReference>
<organism evidence="6 7">
    <name type="scientific">Allopusillimonas soli</name>
    <dbReference type="NCBI Taxonomy" id="659016"/>
    <lineage>
        <taxon>Bacteria</taxon>
        <taxon>Pseudomonadati</taxon>
        <taxon>Pseudomonadota</taxon>
        <taxon>Betaproteobacteria</taxon>
        <taxon>Burkholderiales</taxon>
        <taxon>Alcaligenaceae</taxon>
        <taxon>Allopusillimonas</taxon>
    </lineage>
</organism>
<evidence type="ECO:0000256" key="4">
    <source>
        <dbReference type="ARBA" id="ARBA00023163"/>
    </source>
</evidence>
<dbReference type="SUPFAM" id="SSF46689">
    <property type="entry name" value="Homeodomain-like"/>
    <property type="match status" value="1"/>
</dbReference>
<dbReference type="GO" id="GO:0043565">
    <property type="term" value="F:sequence-specific DNA binding"/>
    <property type="evidence" value="ECO:0007669"/>
    <property type="project" value="InterPro"/>
</dbReference>
<evidence type="ECO:0000256" key="3">
    <source>
        <dbReference type="ARBA" id="ARBA00023125"/>
    </source>
</evidence>
<evidence type="ECO:0000313" key="6">
    <source>
        <dbReference type="EMBL" id="NYT38627.1"/>
    </source>
</evidence>
<keyword evidence="4" id="KW-0804">Transcription</keyword>
<dbReference type="Pfam" id="PF02311">
    <property type="entry name" value="AraC_binding"/>
    <property type="match status" value="1"/>
</dbReference>
<dbReference type="PROSITE" id="PS01124">
    <property type="entry name" value="HTH_ARAC_FAMILY_2"/>
    <property type="match status" value="1"/>
</dbReference>
<dbReference type="InterPro" id="IPR011051">
    <property type="entry name" value="RmlC_Cupin_sf"/>
</dbReference>
<protein>
    <submittedName>
        <fullName evidence="6">Helix-turn-helix transcriptional regulator</fullName>
    </submittedName>
</protein>
<sequence length="255" mass="28514">MFHRIDLLENTDRDIVAVESDYPDGHIVASHRHARVQLLYATRGILQLETQVGSWIVPPGFALWIPAGVMHQLRTSRVTTRSLYFRPVAMPQNTPECQVIEVSPLLRELINEAMRVPVLYDTQGRDGALMRALLLEACSLPAAPLHLPMPRDPQLAALCHAFLRNPTQAATPGAWARALHVGERTFYRRFVAATGLRFIEWRRQACVFVAISRLSQGQAVTRIALDMGYESPSSFSAMFRRTTGRAPTAYGRVAA</sequence>
<dbReference type="SMART" id="SM00342">
    <property type="entry name" value="HTH_ARAC"/>
    <property type="match status" value="1"/>
</dbReference>
<evidence type="ECO:0000259" key="5">
    <source>
        <dbReference type="PROSITE" id="PS01124"/>
    </source>
</evidence>
<keyword evidence="2" id="KW-0805">Transcription regulation</keyword>
<comment type="caution">
    <text evidence="6">The sequence shown here is derived from an EMBL/GenBank/DDBJ whole genome shotgun (WGS) entry which is preliminary data.</text>
</comment>
<dbReference type="AlphaFoldDB" id="A0A853FFG1"/>
<dbReference type="OrthoDB" id="2536004at2"/>
<accession>A0A853FFG1</accession>
<reference evidence="6 7" key="1">
    <citation type="submission" date="2020-07" db="EMBL/GenBank/DDBJ databases">
        <title>Taxonomic revisions and descriptions of new bacterial species based on genomic comparisons in the high-G+C-content subgroup of the family Alcaligenaceae.</title>
        <authorList>
            <person name="Szabo A."/>
            <person name="Felfoldi T."/>
        </authorList>
    </citation>
    <scope>NUCLEOTIDE SEQUENCE [LARGE SCALE GENOMIC DNA]</scope>
    <source>
        <strain evidence="6 7">DSM 25264</strain>
    </source>
</reference>
<dbReference type="InterPro" id="IPR014710">
    <property type="entry name" value="RmlC-like_jellyroll"/>
</dbReference>
<name>A0A853FFG1_9BURK</name>
<proteinExistence type="predicted"/>
<dbReference type="InterPro" id="IPR003313">
    <property type="entry name" value="AraC-bd"/>
</dbReference>
<feature type="domain" description="HTH araC/xylS-type" evidence="5">
    <location>
        <begin position="176"/>
        <end position="253"/>
    </location>
</feature>
<dbReference type="GO" id="GO:0003700">
    <property type="term" value="F:DNA-binding transcription factor activity"/>
    <property type="evidence" value="ECO:0007669"/>
    <property type="project" value="InterPro"/>
</dbReference>
<dbReference type="PANTHER" id="PTHR11019">
    <property type="entry name" value="HTH-TYPE TRANSCRIPTIONAL REGULATOR NIMR"/>
    <property type="match status" value="1"/>
</dbReference>
<keyword evidence="3" id="KW-0238">DNA-binding</keyword>
<dbReference type="Gene3D" id="1.10.10.60">
    <property type="entry name" value="Homeodomain-like"/>
    <property type="match status" value="1"/>
</dbReference>
<dbReference type="EMBL" id="JACCEW010000006">
    <property type="protein sequence ID" value="NYT38627.1"/>
    <property type="molecule type" value="Genomic_DNA"/>
</dbReference>
<dbReference type="InterPro" id="IPR018060">
    <property type="entry name" value="HTH_AraC"/>
</dbReference>